<dbReference type="EMBL" id="CCKQ01000098">
    <property type="protein sequence ID" value="CDW71163.1"/>
    <property type="molecule type" value="Genomic_DNA"/>
</dbReference>
<name>A0A077ZMJ3_STYLE</name>
<feature type="compositionally biased region" description="Basic and acidic residues" evidence="1">
    <location>
        <begin position="676"/>
        <end position="695"/>
    </location>
</feature>
<protein>
    <submittedName>
        <fullName evidence="2">Px domain containing protein</fullName>
    </submittedName>
</protein>
<sequence>MSSLKAENLSTEETIKKYQELERRKKQQFLINEIQQQDYDVNDFVRFLISKKGKQYLGNKYGIVDDDVMEIDNWALDELQEAVQEFKQSHQPKVINQIYYEGQNGIDGQANDQENNPNQDFGFGAQQAQEQDEFTQFLGGKRITVIESIDGEDSIMLKAISSTFKLYEKTNMIVKTTLNHNSIDCEVFEIQFINSGILKSQNQKIQLRIRMELQDSLEKYEVKRTFDDLIMLRKFLIKKYPYYLVPPLLEKVKLNKLQITQRFSQRFLRSLLTSEIFRAEPELFNFLTKDSKVSKDLKKRLKEKPMEMGLFNIYTEEGMVKIQTDIMSAIFCSKYPEFLQTYRDLFDNMFLSMKQIKQMGKILGYLYTHLSALILKINSIHEKVIMLEEDFALRNVGNGLKSLGTYFNCMADVFYQNLRKDLQYTAMLSEQSYQELWDFRLKFKDEFLNLSNNLEKKKEKLFSKGNIDKWGIKDQVFKEQNREALQTDFKFALPYMLHEETDKMERVKLVFQFFTNQVFNEVSKEQEKQYTEICKIFVKMAMKMKMAETDLISEWSDITFRCQAEESKQDFEYQFNHKRSTVLNQTEILVSEEKEDKIVKQELEEFKEEEYKVIQIESKKHNKEAQEQSKDKDTLVHKDKENEMEIQQKDEKQIEEMKDEPVNVIVVQEKEDEEKDKDQSKDQDKQKIDEHDINHQEIQQVDVQENENNKVQSNEIKQELVEEINKAIDQQDQK</sequence>
<dbReference type="InterPro" id="IPR036871">
    <property type="entry name" value="PX_dom_sf"/>
</dbReference>
<dbReference type="SUPFAM" id="SSF64268">
    <property type="entry name" value="PX domain"/>
    <property type="match status" value="1"/>
</dbReference>
<evidence type="ECO:0000256" key="1">
    <source>
        <dbReference type="SAM" id="MobiDB-lite"/>
    </source>
</evidence>
<dbReference type="OrthoDB" id="300903at2759"/>
<dbReference type="AlphaFoldDB" id="A0A077ZMJ3"/>
<dbReference type="Proteomes" id="UP000039865">
    <property type="component" value="Unassembled WGS sequence"/>
</dbReference>
<gene>
    <name evidence="2" type="primary">Contig4889.g5224</name>
    <name evidence="2" type="ORF">STYLEM_102</name>
</gene>
<proteinExistence type="predicted"/>
<evidence type="ECO:0000313" key="3">
    <source>
        <dbReference type="Proteomes" id="UP000039865"/>
    </source>
</evidence>
<keyword evidence="3" id="KW-1185">Reference proteome</keyword>
<dbReference type="GO" id="GO:0035091">
    <property type="term" value="F:phosphatidylinositol binding"/>
    <property type="evidence" value="ECO:0007669"/>
    <property type="project" value="InterPro"/>
</dbReference>
<accession>A0A077ZMJ3</accession>
<evidence type="ECO:0000313" key="2">
    <source>
        <dbReference type="EMBL" id="CDW71163.1"/>
    </source>
</evidence>
<feature type="region of interest" description="Disordered" evidence="1">
    <location>
        <begin position="619"/>
        <end position="716"/>
    </location>
</feature>
<dbReference type="Gene3D" id="3.30.1520.10">
    <property type="entry name" value="Phox-like domain"/>
    <property type="match status" value="1"/>
</dbReference>
<dbReference type="OMA" id="QPQMETI"/>
<dbReference type="InParanoid" id="A0A077ZMJ3"/>
<organism evidence="2 3">
    <name type="scientific">Stylonychia lemnae</name>
    <name type="common">Ciliate</name>
    <dbReference type="NCBI Taxonomy" id="5949"/>
    <lineage>
        <taxon>Eukaryota</taxon>
        <taxon>Sar</taxon>
        <taxon>Alveolata</taxon>
        <taxon>Ciliophora</taxon>
        <taxon>Intramacronucleata</taxon>
        <taxon>Spirotrichea</taxon>
        <taxon>Stichotrichia</taxon>
        <taxon>Sporadotrichida</taxon>
        <taxon>Oxytrichidae</taxon>
        <taxon>Stylonychinae</taxon>
        <taxon>Stylonychia</taxon>
    </lineage>
</organism>
<reference evidence="2 3" key="1">
    <citation type="submission" date="2014-06" db="EMBL/GenBank/DDBJ databases">
        <authorList>
            <person name="Swart Estienne"/>
        </authorList>
    </citation>
    <scope>NUCLEOTIDE SEQUENCE [LARGE SCALE GENOMIC DNA]</scope>
    <source>
        <strain evidence="2 3">130c</strain>
    </source>
</reference>
<feature type="compositionally biased region" description="Basic and acidic residues" evidence="1">
    <location>
        <begin position="619"/>
        <end position="661"/>
    </location>
</feature>
<dbReference type="CDD" id="cd06093">
    <property type="entry name" value="PX_domain"/>
    <property type="match status" value="1"/>
</dbReference>